<dbReference type="STRING" id="655827.E9E5Z3"/>
<gene>
    <name evidence="7" type="ORF">MAC_05291</name>
</gene>
<feature type="transmembrane region" description="Helical" evidence="6">
    <location>
        <begin position="156"/>
        <end position="177"/>
    </location>
</feature>
<feature type="region of interest" description="Disordered" evidence="5">
    <location>
        <begin position="182"/>
        <end position="219"/>
    </location>
</feature>
<dbReference type="OrthoDB" id="5431298at2759"/>
<dbReference type="eggNOG" id="ENOG502R9H3">
    <property type="taxonomic scope" value="Eukaryota"/>
</dbReference>
<feature type="compositionally biased region" description="Low complexity" evidence="5">
    <location>
        <begin position="44"/>
        <end position="60"/>
    </location>
</feature>
<name>E9E5Z3_METAQ</name>
<dbReference type="AlphaFoldDB" id="E9E5Z3"/>
<evidence type="ECO:0000256" key="1">
    <source>
        <dbReference type="ARBA" id="ARBA00004167"/>
    </source>
</evidence>
<dbReference type="EMBL" id="GL698508">
    <property type="protein sequence ID" value="EFY88673.1"/>
    <property type="molecule type" value="Genomic_DNA"/>
</dbReference>
<dbReference type="OMA" id="NCIDPRA"/>
<evidence type="ECO:0000256" key="2">
    <source>
        <dbReference type="ARBA" id="ARBA00022692"/>
    </source>
</evidence>
<feature type="region of interest" description="Disordered" evidence="5">
    <location>
        <begin position="27"/>
        <end position="94"/>
    </location>
</feature>
<evidence type="ECO:0000313" key="8">
    <source>
        <dbReference type="Proteomes" id="UP000002499"/>
    </source>
</evidence>
<evidence type="ECO:0000313" key="7">
    <source>
        <dbReference type="EMBL" id="EFY88673.1"/>
    </source>
</evidence>
<dbReference type="InParanoid" id="E9E5Z3"/>
<accession>E9E5Z3</accession>
<dbReference type="HOGENOM" id="CLU_826623_0_0_1"/>
<evidence type="ECO:0000256" key="4">
    <source>
        <dbReference type="ARBA" id="ARBA00023136"/>
    </source>
</evidence>
<sequence length="336" mass="34944">MGSYLYACGSDKFEGCCSTDPCLLPDCPDGLLKRDDDENPPLESSTSSNKGSPNSSPPKTETLEPDEPNGTTKASPSPSETKTDSGITHTIPNSSIVTITKHTVVFSEAPPPSTTSIPETSTGTAPGTTCSDCNEPGQTTNPDGESSNEVGVTPGAIAGIAAGGAVILALVVIIWVVSKRRKRERQSSGVNDEDATGGSRVDGYEKVTPHTTGMEGAADPFAPFGGELCFASYQRVQERNFADQAGRIDQPHGPDPPNSEAFEMDGTGIAPVELPAISILEVPGPAVSPLGVVSPVTSADTDPRATLASGSSQGRVQYVNQWNQYRSMAEADEQGM</sequence>
<comment type="subcellular location">
    <subcellularLocation>
        <location evidence="1">Membrane</location>
        <topology evidence="1">Single-pass membrane protein</topology>
    </subcellularLocation>
</comment>
<evidence type="ECO:0000256" key="5">
    <source>
        <dbReference type="SAM" id="MobiDB-lite"/>
    </source>
</evidence>
<evidence type="ECO:0000256" key="6">
    <source>
        <dbReference type="SAM" id="Phobius"/>
    </source>
</evidence>
<feature type="region of interest" description="Disordered" evidence="5">
    <location>
        <begin position="107"/>
        <end position="150"/>
    </location>
</feature>
<evidence type="ECO:0000256" key="3">
    <source>
        <dbReference type="ARBA" id="ARBA00022989"/>
    </source>
</evidence>
<dbReference type="InterPro" id="IPR051694">
    <property type="entry name" value="Immunoregulatory_rcpt-like"/>
</dbReference>
<dbReference type="PANTHER" id="PTHR15549">
    <property type="entry name" value="PAIRED IMMUNOGLOBULIN-LIKE TYPE 2 RECEPTOR"/>
    <property type="match status" value="1"/>
</dbReference>
<feature type="region of interest" description="Disordered" evidence="5">
    <location>
        <begin position="246"/>
        <end position="265"/>
    </location>
</feature>
<reference evidence="7 8" key="1">
    <citation type="journal article" date="2011" name="PLoS Genet.">
        <title>Genome sequencing and comparative transcriptomics of the model entomopathogenic fungi Metarhizium anisopliae and M. acridum.</title>
        <authorList>
            <person name="Gao Q."/>
            <person name="Jin K."/>
            <person name="Ying S.H."/>
            <person name="Zhang Y."/>
            <person name="Xiao G."/>
            <person name="Shang Y."/>
            <person name="Duan Z."/>
            <person name="Hu X."/>
            <person name="Xie X.Q."/>
            <person name="Zhou G."/>
            <person name="Peng G."/>
            <person name="Luo Z."/>
            <person name="Huang W."/>
            <person name="Wang B."/>
            <person name="Fang W."/>
            <person name="Wang S."/>
            <person name="Zhong Y."/>
            <person name="Ma L.J."/>
            <person name="St Leger R.J."/>
            <person name="Zhao G.P."/>
            <person name="Pei Y."/>
            <person name="Feng M.G."/>
            <person name="Xia Y."/>
            <person name="Wang C."/>
        </authorList>
    </citation>
    <scope>NUCLEOTIDE SEQUENCE [LARGE SCALE GENOMIC DNA]</scope>
    <source>
        <strain evidence="7 8">CQMa 102</strain>
    </source>
</reference>
<keyword evidence="4 6" id="KW-0472">Membrane</keyword>
<keyword evidence="8" id="KW-1185">Reference proteome</keyword>
<organism evidence="8">
    <name type="scientific">Metarhizium acridum (strain CQMa 102)</name>
    <dbReference type="NCBI Taxonomy" id="655827"/>
    <lineage>
        <taxon>Eukaryota</taxon>
        <taxon>Fungi</taxon>
        <taxon>Dikarya</taxon>
        <taxon>Ascomycota</taxon>
        <taxon>Pezizomycotina</taxon>
        <taxon>Sordariomycetes</taxon>
        <taxon>Hypocreomycetidae</taxon>
        <taxon>Hypocreales</taxon>
        <taxon>Clavicipitaceae</taxon>
        <taxon>Metarhizium</taxon>
    </lineage>
</organism>
<feature type="compositionally biased region" description="Polar residues" evidence="5">
    <location>
        <begin position="69"/>
        <end position="94"/>
    </location>
</feature>
<dbReference type="GO" id="GO:0071944">
    <property type="term" value="C:cell periphery"/>
    <property type="evidence" value="ECO:0007669"/>
    <property type="project" value="UniProtKB-ARBA"/>
</dbReference>
<keyword evidence="2 6" id="KW-0812">Transmembrane</keyword>
<dbReference type="Proteomes" id="UP000002499">
    <property type="component" value="Unassembled WGS sequence"/>
</dbReference>
<dbReference type="GO" id="GO:0016020">
    <property type="term" value="C:membrane"/>
    <property type="evidence" value="ECO:0007669"/>
    <property type="project" value="UniProtKB-SubCell"/>
</dbReference>
<proteinExistence type="predicted"/>
<feature type="compositionally biased region" description="Polar residues" evidence="5">
    <location>
        <begin position="123"/>
        <end position="149"/>
    </location>
</feature>
<keyword evidence="3 6" id="KW-1133">Transmembrane helix</keyword>
<dbReference type="PANTHER" id="PTHR15549:SF26">
    <property type="entry name" value="AXIAL BUDDING PATTERN PROTEIN 2-RELATED"/>
    <property type="match status" value="1"/>
</dbReference>
<protein>
    <submittedName>
        <fullName evidence="7">Uncharacterized protein</fullName>
    </submittedName>
</protein>